<accession>A0A6B2LJ59</accession>
<dbReference type="HAMAP" id="MF_03052">
    <property type="entry name" value="MOC2B"/>
    <property type="match status" value="1"/>
</dbReference>
<evidence type="ECO:0000256" key="1">
    <source>
        <dbReference type="ARBA" id="ARBA00022490"/>
    </source>
</evidence>
<dbReference type="UniPathway" id="UPA00344"/>
<dbReference type="GO" id="GO:1990140">
    <property type="term" value="C:molybdopterin synthase complex"/>
    <property type="evidence" value="ECO:0007669"/>
    <property type="project" value="UniProtKB-UniRule"/>
</dbReference>
<keyword evidence="3 4" id="KW-0501">Molybdenum cofactor biosynthesis</keyword>
<dbReference type="AlphaFoldDB" id="A0A6B2LJ59"/>
<comment type="subcellular location">
    <subcellularLocation>
        <location evidence="4">Cytoplasm</location>
    </subcellularLocation>
</comment>
<feature type="binding site" evidence="4">
    <location>
        <position position="106"/>
    </location>
    <ligand>
        <name>substrate</name>
    </ligand>
</feature>
<protein>
    <recommendedName>
        <fullName evidence="4">Molybdopterin synthase catalytic subunit</fullName>
        <ecNumber evidence="4">2.8.1.12</ecNumber>
    </recommendedName>
    <alternativeName>
        <fullName evidence="4">Molybdenum cofactor synthesis protein 2 large subunit</fullName>
    </alternativeName>
    <alternativeName>
        <fullName evidence="4">Molybdenum cofactor synthesis protein 2B</fullName>
        <shortName evidence="4">MOCS2B</shortName>
    </alternativeName>
</protein>
<feature type="binding site" evidence="4">
    <location>
        <begin position="90"/>
        <end position="91"/>
    </location>
    <ligand>
        <name>substrate</name>
    </ligand>
</feature>
<feature type="binding site" evidence="4">
    <location>
        <begin position="113"/>
        <end position="115"/>
    </location>
    <ligand>
        <name>substrate</name>
    </ligand>
</feature>
<comment type="function">
    <text evidence="4">Catalytic subunit of the molybdopterin synthase complex, a complex that catalyzes the conversion of precursor Z into molybdopterin. Acts by mediating the incorporation of 2 sulfur atoms from thiocarboxylated MOCS2A into precursor Z to generate a dithiolene group.</text>
</comment>
<comment type="pathway">
    <text evidence="4">Cofactor biosynthesis; molybdopterin biosynthesis.</text>
</comment>
<feature type="region of interest" description="Disordered" evidence="5">
    <location>
        <begin position="137"/>
        <end position="190"/>
    </location>
</feature>
<keyword evidence="2 4" id="KW-0808">Transferase</keyword>
<dbReference type="CDD" id="cd00756">
    <property type="entry name" value="MoaE"/>
    <property type="match status" value="1"/>
</dbReference>
<name>A0A6B2LJ59_9EUKA</name>
<dbReference type="InterPro" id="IPR036563">
    <property type="entry name" value="MoaE_sf"/>
</dbReference>
<dbReference type="InterPro" id="IPR003448">
    <property type="entry name" value="Mopterin_biosynth_MoaE"/>
</dbReference>
<dbReference type="EC" id="2.8.1.12" evidence="4"/>
<dbReference type="PANTHER" id="PTHR23404">
    <property type="entry name" value="MOLYBDOPTERIN SYNTHASE RELATED"/>
    <property type="match status" value="1"/>
</dbReference>
<dbReference type="InterPro" id="IPR028888">
    <property type="entry name" value="MOCS2B_euk"/>
</dbReference>
<evidence type="ECO:0000256" key="2">
    <source>
        <dbReference type="ARBA" id="ARBA00022679"/>
    </source>
</evidence>
<sequence length="190" mass="21689">MDMLKIYEEVLHPSCGAVSTFVGVTRDHYNGKKVLKLEYEAYKPMAEKELFKICGLVREKWDVANISIYHKTGLVPIGEASVIIAISSVHRDTGLEAVHWAIDELKATVPIWKKEFYEDGSVWKGNAECRHGHRKQLNQNQPDQHHSEQNQPEEAHPNQHTQHSHHSHHSHSQHSQHASPHLPASHPSHQ</sequence>
<dbReference type="SUPFAM" id="SSF54690">
    <property type="entry name" value="Molybdopterin synthase subunit MoaE"/>
    <property type="match status" value="1"/>
</dbReference>
<dbReference type="Pfam" id="PF02391">
    <property type="entry name" value="MoaE"/>
    <property type="match status" value="1"/>
</dbReference>
<comment type="similarity">
    <text evidence="4">Belongs to the MoaE family. MOCS2B subfamily.</text>
</comment>
<dbReference type="FunFam" id="3.90.1170.40:FF:000002">
    <property type="entry name" value="Molybdopterin synthase catalytic subunit"/>
    <property type="match status" value="1"/>
</dbReference>
<keyword evidence="1 4" id="KW-0963">Cytoplasm</keyword>
<comment type="subunit">
    <text evidence="4">Heterotetramer; composed of 2 small (MOCS2A) and 2 large (MOCS2B) subunits.</text>
</comment>
<evidence type="ECO:0000256" key="4">
    <source>
        <dbReference type="HAMAP-Rule" id="MF_03052"/>
    </source>
</evidence>
<dbReference type="Gene3D" id="3.90.1170.40">
    <property type="entry name" value="Molybdopterin biosynthesis MoaE subunit"/>
    <property type="match status" value="1"/>
</dbReference>
<organism evidence="6">
    <name type="scientific">Arcella intermedia</name>
    <dbReference type="NCBI Taxonomy" id="1963864"/>
    <lineage>
        <taxon>Eukaryota</taxon>
        <taxon>Amoebozoa</taxon>
        <taxon>Tubulinea</taxon>
        <taxon>Elardia</taxon>
        <taxon>Arcellinida</taxon>
        <taxon>Sphaerothecina</taxon>
        <taxon>Arcellidae</taxon>
        <taxon>Arcella</taxon>
    </lineage>
</organism>
<reference evidence="6" key="1">
    <citation type="journal article" date="2020" name="J. Eukaryot. Microbiol.">
        <title>De novo Sequencing, Assembly and Annotation of the Transcriptome for the Free-Living Testate Amoeba Arcella intermedia.</title>
        <authorList>
            <person name="Ribeiro G.M."/>
            <person name="Porfirio-Sousa A.L."/>
            <person name="Maurer-Alcala X.X."/>
            <person name="Katz L.A."/>
            <person name="Lahr D.J.G."/>
        </authorList>
    </citation>
    <scope>NUCLEOTIDE SEQUENCE</scope>
</reference>
<evidence type="ECO:0000256" key="5">
    <source>
        <dbReference type="SAM" id="MobiDB-lite"/>
    </source>
</evidence>
<feature type="compositionally biased region" description="Basic and acidic residues" evidence="5">
    <location>
        <begin position="143"/>
        <end position="157"/>
    </location>
</feature>
<evidence type="ECO:0000256" key="3">
    <source>
        <dbReference type="ARBA" id="ARBA00023150"/>
    </source>
</evidence>
<evidence type="ECO:0000313" key="6">
    <source>
        <dbReference type="EMBL" id="NDV36841.1"/>
    </source>
</evidence>
<dbReference type="GO" id="GO:0030366">
    <property type="term" value="F:molybdopterin synthase activity"/>
    <property type="evidence" value="ECO:0007669"/>
    <property type="project" value="UniProtKB-UniRule"/>
</dbReference>
<feature type="compositionally biased region" description="Basic residues" evidence="5">
    <location>
        <begin position="162"/>
        <end position="174"/>
    </location>
</feature>
<comment type="catalytic activity">
    <reaction evidence="4">
        <text>2 [molybdopterin-synthase sulfur-carrier protein]-C-terminal-Gly-aminoethanethioate + cyclic pyranopterin phosphate + H2O = molybdopterin + 2 [molybdopterin-synthase sulfur-carrier protein]-C-terminal Gly-Gly + 2 H(+)</text>
        <dbReference type="Rhea" id="RHEA:26333"/>
        <dbReference type="Rhea" id="RHEA-COMP:12202"/>
        <dbReference type="Rhea" id="RHEA-COMP:19907"/>
        <dbReference type="ChEBI" id="CHEBI:15377"/>
        <dbReference type="ChEBI" id="CHEBI:15378"/>
        <dbReference type="ChEBI" id="CHEBI:58698"/>
        <dbReference type="ChEBI" id="CHEBI:59648"/>
        <dbReference type="ChEBI" id="CHEBI:90778"/>
        <dbReference type="ChEBI" id="CHEBI:232372"/>
        <dbReference type="EC" id="2.8.1.12"/>
    </reaction>
</comment>
<dbReference type="EMBL" id="GIBP01007872">
    <property type="protein sequence ID" value="NDV36841.1"/>
    <property type="molecule type" value="Transcribed_RNA"/>
</dbReference>
<dbReference type="GO" id="GO:0006777">
    <property type="term" value="P:Mo-molybdopterin cofactor biosynthetic process"/>
    <property type="evidence" value="ECO:0007669"/>
    <property type="project" value="UniProtKB-UniRule"/>
</dbReference>
<proteinExistence type="inferred from homology"/>